<organism evidence="2 3">
    <name type="scientific">Halochromatium salexigens</name>
    <name type="common">Chromatium salexigens</name>
    <dbReference type="NCBI Taxonomy" id="49447"/>
    <lineage>
        <taxon>Bacteria</taxon>
        <taxon>Pseudomonadati</taxon>
        <taxon>Pseudomonadota</taxon>
        <taxon>Gammaproteobacteria</taxon>
        <taxon>Chromatiales</taxon>
        <taxon>Chromatiaceae</taxon>
        <taxon>Halochromatium</taxon>
    </lineage>
</organism>
<sequence length="77" mass="8376">MSTTDLAPSQPPIEASDATGDACPSHDIITVVRDPEHSLGQGETVLTLTDQQLRDLPSILDNSLRLVQTARHCWLAR</sequence>
<feature type="region of interest" description="Disordered" evidence="1">
    <location>
        <begin position="1"/>
        <end position="22"/>
    </location>
</feature>
<comment type="caution">
    <text evidence="2">The sequence shown here is derived from an EMBL/GenBank/DDBJ whole genome shotgun (WGS) entry which is preliminary data.</text>
</comment>
<reference evidence="2" key="2">
    <citation type="journal article" date="2020" name="Microorganisms">
        <title>Osmotic Adaptation and Compatible Solute Biosynthesis of Phototrophic Bacteria as Revealed from Genome Analyses.</title>
        <authorList>
            <person name="Imhoff J.F."/>
            <person name="Rahn T."/>
            <person name="Kunzel S."/>
            <person name="Keller A."/>
            <person name="Neulinger S.C."/>
        </authorList>
    </citation>
    <scope>NUCLEOTIDE SEQUENCE</scope>
    <source>
        <strain evidence="2">DSM 4395</strain>
    </source>
</reference>
<dbReference type="Proteomes" id="UP001296967">
    <property type="component" value="Unassembled WGS sequence"/>
</dbReference>
<evidence type="ECO:0000313" key="2">
    <source>
        <dbReference type="EMBL" id="MBK5930664.1"/>
    </source>
</evidence>
<gene>
    <name evidence="2" type="ORF">CCR82_09050</name>
</gene>
<evidence type="ECO:0000313" key="3">
    <source>
        <dbReference type="Proteomes" id="UP001296967"/>
    </source>
</evidence>
<proteinExistence type="predicted"/>
<dbReference type="EMBL" id="NHSF01000056">
    <property type="protein sequence ID" value="MBK5930664.1"/>
    <property type="molecule type" value="Genomic_DNA"/>
</dbReference>
<accession>A0AAJ0UFT0</accession>
<reference evidence="2" key="1">
    <citation type="submission" date="2017-05" db="EMBL/GenBank/DDBJ databases">
        <authorList>
            <person name="Imhoff J.F."/>
            <person name="Rahn T."/>
            <person name="Kuenzel S."/>
            <person name="Neulinger S.C."/>
        </authorList>
    </citation>
    <scope>NUCLEOTIDE SEQUENCE</scope>
    <source>
        <strain evidence="2">DSM 4395</strain>
    </source>
</reference>
<dbReference type="AlphaFoldDB" id="A0AAJ0UFT0"/>
<protein>
    <submittedName>
        <fullName evidence="2">Uncharacterized protein</fullName>
    </submittedName>
</protein>
<evidence type="ECO:0000256" key="1">
    <source>
        <dbReference type="SAM" id="MobiDB-lite"/>
    </source>
</evidence>
<name>A0AAJ0UFT0_HALSE</name>
<keyword evidence="3" id="KW-1185">Reference proteome</keyword>